<dbReference type="OrthoDB" id="10265068at2759"/>
<evidence type="ECO:0000313" key="5">
    <source>
        <dbReference type="Proteomes" id="UP000770015"/>
    </source>
</evidence>
<protein>
    <submittedName>
        <fullName evidence="4">Methyl-CpG-binding domain-containing protein 4</fullName>
    </submittedName>
</protein>
<evidence type="ECO:0000256" key="2">
    <source>
        <dbReference type="ARBA" id="ARBA00023242"/>
    </source>
</evidence>
<accession>A0A9P9ACA4</accession>
<evidence type="ECO:0000256" key="3">
    <source>
        <dbReference type="SAM" id="MobiDB-lite"/>
    </source>
</evidence>
<dbReference type="SUPFAM" id="SSF48150">
    <property type="entry name" value="DNA-glycosylase"/>
    <property type="match status" value="1"/>
</dbReference>
<evidence type="ECO:0000256" key="1">
    <source>
        <dbReference type="ARBA" id="ARBA00004123"/>
    </source>
</evidence>
<dbReference type="GO" id="GO:0006281">
    <property type="term" value="P:DNA repair"/>
    <property type="evidence" value="ECO:0007669"/>
    <property type="project" value="InterPro"/>
</dbReference>
<comment type="subcellular location">
    <subcellularLocation>
        <location evidence="1">Nucleus</location>
    </subcellularLocation>
</comment>
<feature type="region of interest" description="Disordered" evidence="3">
    <location>
        <begin position="169"/>
        <end position="190"/>
    </location>
</feature>
<dbReference type="Proteomes" id="UP000770015">
    <property type="component" value="Unassembled WGS sequence"/>
</dbReference>
<dbReference type="InterPro" id="IPR011257">
    <property type="entry name" value="DNA_glycosylase"/>
</dbReference>
<comment type="caution">
    <text evidence="4">The sequence shown here is derived from an EMBL/GenBank/DDBJ whole genome shotgun (WGS) entry which is preliminary data.</text>
</comment>
<feature type="compositionally biased region" description="Polar residues" evidence="3">
    <location>
        <begin position="25"/>
        <end position="36"/>
    </location>
</feature>
<keyword evidence="2" id="KW-0539">Nucleus</keyword>
<gene>
    <name evidence="4" type="ORF">F5X68DRAFT_275139</name>
</gene>
<organism evidence="4 5">
    <name type="scientific">Plectosphaerella plurivora</name>
    <dbReference type="NCBI Taxonomy" id="936078"/>
    <lineage>
        <taxon>Eukaryota</taxon>
        <taxon>Fungi</taxon>
        <taxon>Dikarya</taxon>
        <taxon>Ascomycota</taxon>
        <taxon>Pezizomycotina</taxon>
        <taxon>Sordariomycetes</taxon>
        <taxon>Hypocreomycetidae</taxon>
        <taxon>Glomerellales</taxon>
        <taxon>Plectosphaerellaceae</taxon>
        <taxon>Plectosphaerella</taxon>
    </lineage>
</organism>
<reference evidence="4" key="1">
    <citation type="journal article" date="2021" name="Nat. Commun.">
        <title>Genetic determinants of endophytism in the Arabidopsis root mycobiome.</title>
        <authorList>
            <person name="Mesny F."/>
            <person name="Miyauchi S."/>
            <person name="Thiergart T."/>
            <person name="Pickel B."/>
            <person name="Atanasova L."/>
            <person name="Karlsson M."/>
            <person name="Huettel B."/>
            <person name="Barry K.W."/>
            <person name="Haridas S."/>
            <person name="Chen C."/>
            <person name="Bauer D."/>
            <person name="Andreopoulos W."/>
            <person name="Pangilinan J."/>
            <person name="LaButti K."/>
            <person name="Riley R."/>
            <person name="Lipzen A."/>
            <person name="Clum A."/>
            <person name="Drula E."/>
            <person name="Henrissat B."/>
            <person name="Kohler A."/>
            <person name="Grigoriev I.V."/>
            <person name="Martin F.M."/>
            <person name="Hacquard S."/>
        </authorList>
    </citation>
    <scope>NUCLEOTIDE SEQUENCE</scope>
    <source>
        <strain evidence="4">MPI-SDFR-AT-0117</strain>
    </source>
</reference>
<dbReference type="PANTHER" id="PTHR15074">
    <property type="entry name" value="METHYL-CPG-BINDING PROTEIN"/>
    <property type="match status" value="1"/>
</dbReference>
<evidence type="ECO:0000313" key="4">
    <source>
        <dbReference type="EMBL" id="KAH6689167.1"/>
    </source>
</evidence>
<dbReference type="PANTHER" id="PTHR15074:SF0">
    <property type="entry name" value="METHYL-CPG-BINDING DOMAIN PROTEIN 4-LIKE PROTEIN"/>
    <property type="match status" value="1"/>
</dbReference>
<dbReference type="EMBL" id="JAGSXJ010000008">
    <property type="protein sequence ID" value="KAH6689167.1"/>
    <property type="molecule type" value="Genomic_DNA"/>
</dbReference>
<dbReference type="GO" id="GO:0003677">
    <property type="term" value="F:DNA binding"/>
    <property type="evidence" value="ECO:0007669"/>
    <property type="project" value="InterPro"/>
</dbReference>
<dbReference type="AlphaFoldDB" id="A0A9P9ACA4"/>
<dbReference type="Gene3D" id="1.10.340.30">
    <property type="entry name" value="Hypothetical protein, domain 2"/>
    <property type="match status" value="1"/>
</dbReference>
<keyword evidence="5" id="KW-1185">Reference proteome</keyword>
<sequence>MSSPVAQVLDAQDVPMRPIKLDSPSRANTRPQSRSPVKSPFFVEPAAVSPIKINRLAGTVSSIPFPSLDAPCFSLIQETLCHEPFWLLIAVTFLIKTSGKLAIPVFYAVRERFPTPTHLADPASEPELKEMIQHLGLVSNRTTMMQKYAKGWIENPPTPGVRHRVKGYDKRDADGGLDTGQEASAAEEPDEEWEIGHLTRGKYALDSWRIFCRDELLGRAQDWNGKGAPPEFQPEWMRTRPNDKELRACLRWMWMKEGWEWDPVTGEKSALRPEMAAAVNEHRVEYDDTGGLRILDEPRAA</sequence>
<dbReference type="InterPro" id="IPR045138">
    <property type="entry name" value="MeCP2/MBD4"/>
</dbReference>
<dbReference type="GO" id="GO:0003824">
    <property type="term" value="F:catalytic activity"/>
    <property type="evidence" value="ECO:0007669"/>
    <property type="project" value="InterPro"/>
</dbReference>
<proteinExistence type="predicted"/>
<feature type="region of interest" description="Disordered" evidence="3">
    <location>
        <begin position="1"/>
        <end position="38"/>
    </location>
</feature>
<dbReference type="GO" id="GO:0005634">
    <property type="term" value="C:nucleus"/>
    <property type="evidence" value="ECO:0007669"/>
    <property type="project" value="UniProtKB-SubCell"/>
</dbReference>
<name>A0A9P9ACA4_9PEZI</name>